<dbReference type="SMART" id="SM00406">
    <property type="entry name" value="IGv"/>
    <property type="match status" value="1"/>
</dbReference>
<accession>A0A8C0MXE3</accession>
<evidence type="ECO:0000313" key="7">
    <source>
        <dbReference type="Proteomes" id="UP000694429"/>
    </source>
</evidence>
<feature type="compositionally biased region" description="Polar residues" evidence="3">
    <location>
        <begin position="109"/>
        <end position="118"/>
    </location>
</feature>
<dbReference type="InterPro" id="IPR007110">
    <property type="entry name" value="Ig-like_dom"/>
</dbReference>
<dbReference type="InterPro" id="IPR013783">
    <property type="entry name" value="Ig-like_fold"/>
</dbReference>
<dbReference type="Pfam" id="PF07686">
    <property type="entry name" value="V-set"/>
    <property type="match status" value="1"/>
</dbReference>
<feature type="chain" id="PRO_5034026764" description="Ig-like domain-containing protein" evidence="4">
    <location>
        <begin position="17"/>
        <end position="165"/>
    </location>
</feature>
<reference evidence="6" key="2">
    <citation type="submission" date="2025-08" db="UniProtKB">
        <authorList>
            <consortium name="Ensembl"/>
        </authorList>
    </citation>
    <scope>IDENTIFICATION</scope>
</reference>
<sequence>MLTCLLLLLGQGSVFGALVSQKPRRDICQRGTSITIHCEVDTQVTLMFWYRQLPGQSLILIATANQGAEATYESGFTREKFPISRRTLMFSTLTVSNLSLEDTSSYFCSTRDTAPSTDQRSEQEPQLAPSHPASSLVNSRPQSRQVGGEDHSLSCSLCACWRIWV</sequence>
<dbReference type="Gene3D" id="2.60.40.10">
    <property type="entry name" value="Immunoglobulins"/>
    <property type="match status" value="1"/>
</dbReference>
<dbReference type="PANTHER" id="PTHR23268">
    <property type="entry name" value="T-CELL RECEPTOR BETA CHAIN"/>
    <property type="match status" value="1"/>
</dbReference>
<feature type="signal peptide" evidence="4">
    <location>
        <begin position="1"/>
        <end position="16"/>
    </location>
</feature>
<dbReference type="Proteomes" id="UP000694429">
    <property type="component" value="Chromosome 16"/>
</dbReference>
<dbReference type="InterPro" id="IPR050413">
    <property type="entry name" value="TCR_beta_variable"/>
</dbReference>
<dbReference type="AlphaFoldDB" id="A0A8C0MXE3"/>
<keyword evidence="1 4" id="KW-0732">Signal</keyword>
<feature type="compositionally biased region" description="Polar residues" evidence="3">
    <location>
        <begin position="132"/>
        <end position="145"/>
    </location>
</feature>
<reference evidence="6" key="1">
    <citation type="submission" date="2019-03" db="EMBL/GenBank/DDBJ databases">
        <authorList>
            <person name="Warren W.C."/>
            <person name="Johnson G.S."/>
        </authorList>
    </citation>
    <scope>NUCLEOTIDE SEQUENCE [LARGE SCALE GENOMIC DNA]</scope>
    <source>
        <strain evidence="6">Basenji</strain>
    </source>
</reference>
<organism evidence="6 7">
    <name type="scientific">Canis lupus familiaris</name>
    <name type="common">Dog</name>
    <name type="synonym">Canis familiaris</name>
    <dbReference type="NCBI Taxonomy" id="9615"/>
    <lineage>
        <taxon>Eukaryota</taxon>
        <taxon>Metazoa</taxon>
        <taxon>Chordata</taxon>
        <taxon>Craniata</taxon>
        <taxon>Vertebrata</taxon>
        <taxon>Euteleostomi</taxon>
        <taxon>Mammalia</taxon>
        <taxon>Eutheria</taxon>
        <taxon>Laurasiatheria</taxon>
        <taxon>Carnivora</taxon>
        <taxon>Caniformia</taxon>
        <taxon>Canidae</taxon>
        <taxon>Canis</taxon>
    </lineage>
</organism>
<protein>
    <recommendedName>
        <fullName evidence="5">Ig-like domain-containing protein</fullName>
    </recommendedName>
</protein>
<evidence type="ECO:0000256" key="3">
    <source>
        <dbReference type="SAM" id="MobiDB-lite"/>
    </source>
</evidence>
<keyword evidence="2" id="KW-0391">Immunity</keyword>
<evidence type="ECO:0000256" key="1">
    <source>
        <dbReference type="ARBA" id="ARBA00022729"/>
    </source>
</evidence>
<evidence type="ECO:0000259" key="5">
    <source>
        <dbReference type="PROSITE" id="PS50835"/>
    </source>
</evidence>
<dbReference type="GO" id="GO:0002376">
    <property type="term" value="P:immune system process"/>
    <property type="evidence" value="ECO:0007669"/>
    <property type="project" value="UniProtKB-KW"/>
</dbReference>
<evidence type="ECO:0000256" key="4">
    <source>
        <dbReference type="SAM" id="SignalP"/>
    </source>
</evidence>
<dbReference type="InterPro" id="IPR013106">
    <property type="entry name" value="Ig_V-set"/>
</dbReference>
<feature type="domain" description="Ig-like" evidence="5">
    <location>
        <begin position="31"/>
        <end position="128"/>
    </location>
</feature>
<evidence type="ECO:0000313" key="6">
    <source>
        <dbReference type="Ensembl" id="ENSCAFP00030015330.1"/>
    </source>
</evidence>
<dbReference type="SUPFAM" id="SSF48726">
    <property type="entry name" value="Immunoglobulin"/>
    <property type="match status" value="1"/>
</dbReference>
<evidence type="ECO:0000256" key="2">
    <source>
        <dbReference type="ARBA" id="ARBA00022859"/>
    </source>
</evidence>
<dbReference type="InterPro" id="IPR036179">
    <property type="entry name" value="Ig-like_dom_sf"/>
</dbReference>
<name>A0A8C0MXE3_CANLF</name>
<dbReference type="PANTHER" id="PTHR23268:SF117">
    <property type="entry name" value="T CELL RECEPTOR BETA VARIABLE 29-1"/>
    <property type="match status" value="1"/>
</dbReference>
<dbReference type="Ensembl" id="ENSCAFT00030017551.1">
    <property type="protein sequence ID" value="ENSCAFP00030015330.1"/>
    <property type="gene ID" value="ENSCAFG00030009499.1"/>
</dbReference>
<dbReference type="PROSITE" id="PS50835">
    <property type="entry name" value="IG_LIKE"/>
    <property type="match status" value="1"/>
</dbReference>
<feature type="region of interest" description="Disordered" evidence="3">
    <location>
        <begin position="109"/>
        <end position="150"/>
    </location>
</feature>
<proteinExistence type="predicted"/>